<accession>A0ABD6AMX7</accession>
<name>A0ABD6AMX7_9EURY</name>
<proteinExistence type="predicted"/>
<reference evidence="2 3" key="1">
    <citation type="journal article" date="2019" name="Int. J. Syst. Evol. Microbiol.">
        <title>The Global Catalogue of Microorganisms (GCM) 10K type strain sequencing project: providing services to taxonomists for standard genome sequencing and annotation.</title>
        <authorList>
            <consortium name="The Broad Institute Genomics Platform"/>
            <consortium name="The Broad Institute Genome Sequencing Center for Infectious Disease"/>
            <person name="Wu L."/>
            <person name="Ma J."/>
        </authorList>
    </citation>
    <scope>NUCLEOTIDE SEQUENCE [LARGE SCALE GENOMIC DNA]</scope>
    <source>
        <strain evidence="2 3">CGMCC 1.12554</strain>
    </source>
</reference>
<comment type="caution">
    <text evidence="2">The sequence shown here is derived from an EMBL/GenBank/DDBJ whole genome shotgun (WGS) entry which is preliminary data.</text>
</comment>
<sequence>MDVSTLHRRRPLPVLTTVAFLVACGVTVAYFAGIVPGVPKTLPVFTDLLTVTLVLFVSAVTVWLISLFTE</sequence>
<dbReference type="RefSeq" id="WP_256408381.1">
    <property type="nucleotide sequence ID" value="NZ_JANHDN010000002.1"/>
</dbReference>
<keyword evidence="1" id="KW-1133">Transmembrane helix</keyword>
<keyword evidence="3" id="KW-1185">Reference proteome</keyword>
<organism evidence="2 3">
    <name type="scientific">Halorubrum rutilum</name>
    <dbReference type="NCBI Taxonomy" id="1364933"/>
    <lineage>
        <taxon>Archaea</taxon>
        <taxon>Methanobacteriati</taxon>
        <taxon>Methanobacteriota</taxon>
        <taxon>Stenosarchaea group</taxon>
        <taxon>Halobacteria</taxon>
        <taxon>Halobacteriales</taxon>
        <taxon>Haloferacaceae</taxon>
        <taxon>Halorubrum</taxon>
    </lineage>
</organism>
<feature type="transmembrane region" description="Helical" evidence="1">
    <location>
        <begin position="12"/>
        <end position="36"/>
    </location>
</feature>
<keyword evidence="1" id="KW-0472">Membrane</keyword>
<evidence type="ECO:0000256" key="1">
    <source>
        <dbReference type="SAM" id="Phobius"/>
    </source>
</evidence>
<dbReference type="EMBL" id="JBHTBL010000011">
    <property type="protein sequence ID" value="MFC7325658.1"/>
    <property type="molecule type" value="Genomic_DNA"/>
</dbReference>
<gene>
    <name evidence="2" type="ORF">ACFQMF_13845</name>
</gene>
<evidence type="ECO:0000313" key="3">
    <source>
        <dbReference type="Proteomes" id="UP001596545"/>
    </source>
</evidence>
<dbReference type="AlphaFoldDB" id="A0ABD6AMX7"/>
<dbReference type="Proteomes" id="UP001596545">
    <property type="component" value="Unassembled WGS sequence"/>
</dbReference>
<feature type="transmembrane region" description="Helical" evidence="1">
    <location>
        <begin position="48"/>
        <end position="68"/>
    </location>
</feature>
<protein>
    <submittedName>
        <fullName evidence="2">Uncharacterized protein</fullName>
    </submittedName>
</protein>
<keyword evidence="1" id="KW-0812">Transmembrane</keyword>
<evidence type="ECO:0000313" key="2">
    <source>
        <dbReference type="EMBL" id="MFC7325658.1"/>
    </source>
</evidence>